<dbReference type="CDD" id="cd10437">
    <property type="entry name" value="GIY-YIG_HE_I-TevI_like"/>
    <property type="match status" value="1"/>
</dbReference>
<name>A0A0F9I416_9ZZZZ</name>
<dbReference type="NCBIfam" id="TIGR01453">
    <property type="entry name" value="grpIintron_endo"/>
    <property type="match status" value="1"/>
</dbReference>
<dbReference type="Pfam" id="PF01541">
    <property type="entry name" value="GIY-YIG"/>
    <property type="match status" value="1"/>
</dbReference>
<dbReference type="GO" id="GO:0004519">
    <property type="term" value="F:endonuclease activity"/>
    <property type="evidence" value="ECO:0007669"/>
    <property type="project" value="InterPro"/>
</dbReference>
<comment type="caution">
    <text evidence="2">The sequence shown here is derived from an EMBL/GenBank/DDBJ whole genome shotgun (WGS) entry which is preliminary data.</text>
</comment>
<reference evidence="2" key="1">
    <citation type="journal article" date="2015" name="Nature">
        <title>Complex archaea that bridge the gap between prokaryotes and eukaryotes.</title>
        <authorList>
            <person name="Spang A."/>
            <person name="Saw J.H."/>
            <person name="Jorgensen S.L."/>
            <person name="Zaremba-Niedzwiedzka K."/>
            <person name="Martijn J."/>
            <person name="Lind A.E."/>
            <person name="van Eijk R."/>
            <person name="Schleper C."/>
            <person name="Guy L."/>
            <person name="Ettema T.J."/>
        </authorList>
    </citation>
    <scope>NUCLEOTIDE SEQUENCE</scope>
</reference>
<dbReference type="InterPro" id="IPR006350">
    <property type="entry name" value="Intron_endoG1"/>
</dbReference>
<feature type="domain" description="GIY-YIG" evidence="1">
    <location>
        <begin position="1"/>
        <end position="93"/>
    </location>
</feature>
<organism evidence="2">
    <name type="scientific">marine sediment metagenome</name>
    <dbReference type="NCBI Taxonomy" id="412755"/>
    <lineage>
        <taxon>unclassified sequences</taxon>
        <taxon>metagenomes</taxon>
        <taxon>ecological metagenomes</taxon>
    </lineage>
</organism>
<dbReference type="EMBL" id="LAZR01020528">
    <property type="protein sequence ID" value="KKL88575.1"/>
    <property type="molecule type" value="Genomic_DNA"/>
</dbReference>
<dbReference type="SUPFAM" id="SSF82771">
    <property type="entry name" value="GIY-YIG endonuclease"/>
    <property type="match status" value="1"/>
</dbReference>
<accession>A0A0F9I416</accession>
<dbReference type="InterPro" id="IPR000305">
    <property type="entry name" value="GIY-YIG_endonuc"/>
</dbReference>
<dbReference type="PROSITE" id="PS50164">
    <property type="entry name" value="GIY_YIG"/>
    <property type="match status" value="1"/>
</dbReference>
<evidence type="ECO:0000259" key="1">
    <source>
        <dbReference type="PROSITE" id="PS50164"/>
    </source>
</evidence>
<proteinExistence type="predicted"/>
<dbReference type="Gene3D" id="3.40.1440.10">
    <property type="entry name" value="GIY-YIG endonuclease"/>
    <property type="match status" value="1"/>
</dbReference>
<dbReference type="AlphaFoldDB" id="A0A0F9I416"/>
<evidence type="ECO:0000313" key="2">
    <source>
        <dbReference type="EMBL" id="KKL88575.1"/>
    </source>
</evidence>
<dbReference type="InterPro" id="IPR035901">
    <property type="entry name" value="GIY-YIG_endonuc_sf"/>
</dbReference>
<sequence>MVVYLITNSVNGKVYVGQSIQSGSGRWRKHKSLLRCNKHDNIHLQNAWNKYGEVVWSYKVIDRATNQAELDKLETYYIVEVYNSNDRTKGYNKSTGGEHPIISEDARQRLRVAMTGRTLPKITKDKLREVMRGAGAGRTLSAETRRKI</sequence>
<gene>
    <name evidence="2" type="ORF">LCGC14_1923370</name>
</gene>
<protein>
    <recommendedName>
        <fullName evidence="1">GIY-YIG domain-containing protein</fullName>
    </recommendedName>
</protein>
<feature type="non-terminal residue" evidence="2">
    <location>
        <position position="148"/>
    </location>
</feature>